<dbReference type="InterPro" id="IPR028082">
    <property type="entry name" value="Peripla_BP_I"/>
</dbReference>
<dbReference type="AlphaFoldDB" id="A0A931AH49"/>
<dbReference type="InterPro" id="IPR046335">
    <property type="entry name" value="LacI/GalR-like_sensor"/>
</dbReference>
<evidence type="ECO:0000313" key="5">
    <source>
        <dbReference type="EMBL" id="MBF8192596.1"/>
    </source>
</evidence>
<reference evidence="5" key="1">
    <citation type="submission" date="2020-11" db="EMBL/GenBank/DDBJ databases">
        <title>Whole-genome analyses of Nonomuraea sp. K274.</title>
        <authorList>
            <person name="Veyisoglu A."/>
        </authorList>
    </citation>
    <scope>NUCLEOTIDE SEQUENCE</scope>
    <source>
        <strain evidence="5">K274</strain>
    </source>
</reference>
<dbReference type="PANTHER" id="PTHR30146:SF109">
    <property type="entry name" value="HTH-TYPE TRANSCRIPTIONAL REGULATOR GALS"/>
    <property type="match status" value="1"/>
</dbReference>
<dbReference type="RefSeq" id="WP_195901483.1">
    <property type="nucleotide sequence ID" value="NZ_JADOGI010000220.1"/>
</dbReference>
<dbReference type="CDD" id="cd01392">
    <property type="entry name" value="HTH_LacI"/>
    <property type="match status" value="1"/>
</dbReference>
<evidence type="ECO:0000256" key="2">
    <source>
        <dbReference type="ARBA" id="ARBA00023125"/>
    </source>
</evidence>
<keyword evidence="6" id="KW-1185">Reference proteome</keyword>
<name>A0A931AH49_9ACTN</name>
<dbReference type="EMBL" id="JADOGI010000220">
    <property type="protein sequence ID" value="MBF8192596.1"/>
    <property type="molecule type" value="Genomic_DNA"/>
</dbReference>
<dbReference type="InterPro" id="IPR000843">
    <property type="entry name" value="HTH_LacI"/>
</dbReference>
<evidence type="ECO:0000256" key="3">
    <source>
        <dbReference type="ARBA" id="ARBA00023163"/>
    </source>
</evidence>
<dbReference type="PANTHER" id="PTHR30146">
    <property type="entry name" value="LACI-RELATED TRANSCRIPTIONAL REPRESSOR"/>
    <property type="match status" value="1"/>
</dbReference>
<dbReference type="SUPFAM" id="SSF53822">
    <property type="entry name" value="Periplasmic binding protein-like I"/>
    <property type="match status" value="1"/>
</dbReference>
<gene>
    <name evidence="5" type="ORF">ITP53_44335</name>
</gene>
<keyword evidence="2 5" id="KW-0238">DNA-binding</keyword>
<dbReference type="Gene3D" id="3.40.50.2300">
    <property type="match status" value="2"/>
</dbReference>
<dbReference type="Pfam" id="PF13377">
    <property type="entry name" value="Peripla_BP_3"/>
    <property type="match status" value="1"/>
</dbReference>
<keyword evidence="3" id="KW-0804">Transcription</keyword>
<dbReference type="Gene3D" id="1.10.260.40">
    <property type="entry name" value="lambda repressor-like DNA-binding domains"/>
    <property type="match status" value="1"/>
</dbReference>
<dbReference type="PROSITE" id="PS00356">
    <property type="entry name" value="HTH_LACI_1"/>
    <property type="match status" value="1"/>
</dbReference>
<dbReference type="InterPro" id="IPR010982">
    <property type="entry name" value="Lambda_DNA-bd_dom_sf"/>
</dbReference>
<dbReference type="SUPFAM" id="SSF47413">
    <property type="entry name" value="lambda repressor-like DNA-binding domains"/>
    <property type="match status" value="1"/>
</dbReference>
<evidence type="ECO:0000259" key="4">
    <source>
        <dbReference type="PROSITE" id="PS50932"/>
    </source>
</evidence>
<accession>A0A931AH49</accession>
<dbReference type="GO" id="GO:0003700">
    <property type="term" value="F:DNA-binding transcription factor activity"/>
    <property type="evidence" value="ECO:0007669"/>
    <property type="project" value="TreeGrafter"/>
</dbReference>
<dbReference type="Proteomes" id="UP000605361">
    <property type="component" value="Unassembled WGS sequence"/>
</dbReference>
<protein>
    <submittedName>
        <fullName evidence="5">LacI family DNA-binding transcriptional regulator</fullName>
    </submittedName>
</protein>
<dbReference type="SMART" id="SM00354">
    <property type="entry name" value="HTH_LACI"/>
    <property type="match status" value="1"/>
</dbReference>
<dbReference type="CDD" id="cd01574">
    <property type="entry name" value="PBP1_LacI"/>
    <property type="match status" value="1"/>
</dbReference>
<dbReference type="Pfam" id="PF00356">
    <property type="entry name" value="LacI"/>
    <property type="match status" value="1"/>
</dbReference>
<sequence>MTTEGAESRRLQPAAGIAEVARVAGVSNMTVSRVINDQPGVGARTRARIRVIMEELNYRPNSTARALKTGRPTSIGIICLATTLYGPAVTLFGVEQAARAAGFSANVISLNAITKVTLEQATAQLRQLPVAATIIISPLSSSAESLRDLPDEPPTVAIWAPSDLDVSVAAVDHEHAAAAATQHLVSLGHETVWHVSGPLGWTGAEHRVAGWRRALEQADRPVPEPVEGDWTARSGFEAGLAILRDRAVTAVFAANDQMALGVLRAARVLGRRVPEDLSVVGYDDGPDSAYYSPPLTTIRQDFTLLGERALQLALARIGHPARPAPDTLVEPELVIRESTAPPPR</sequence>
<evidence type="ECO:0000313" key="6">
    <source>
        <dbReference type="Proteomes" id="UP000605361"/>
    </source>
</evidence>
<proteinExistence type="predicted"/>
<dbReference type="PROSITE" id="PS50932">
    <property type="entry name" value="HTH_LACI_2"/>
    <property type="match status" value="1"/>
</dbReference>
<keyword evidence="1" id="KW-0805">Transcription regulation</keyword>
<comment type="caution">
    <text evidence="5">The sequence shown here is derived from an EMBL/GenBank/DDBJ whole genome shotgun (WGS) entry which is preliminary data.</text>
</comment>
<organism evidence="5 6">
    <name type="scientific">Nonomuraea cypriaca</name>
    <dbReference type="NCBI Taxonomy" id="1187855"/>
    <lineage>
        <taxon>Bacteria</taxon>
        <taxon>Bacillati</taxon>
        <taxon>Actinomycetota</taxon>
        <taxon>Actinomycetes</taxon>
        <taxon>Streptosporangiales</taxon>
        <taxon>Streptosporangiaceae</taxon>
        <taxon>Nonomuraea</taxon>
    </lineage>
</organism>
<feature type="domain" description="HTH lacI-type" evidence="4">
    <location>
        <begin position="15"/>
        <end position="69"/>
    </location>
</feature>
<evidence type="ECO:0000256" key="1">
    <source>
        <dbReference type="ARBA" id="ARBA00023015"/>
    </source>
</evidence>
<dbReference type="GO" id="GO:0000976">
    <property type="term" value="F:transcription cis-regulatory region binding"/>
    <property type="evidence" value="ECO:0007669"/>
    <property type="project" value="TreeGrafter"/>
</dbReference>